<keyword evidence="2" id="KW-0472">Membrane</keyword>
<evidence type="ECO:0000256" key="1">
    <source>
        <dbReference type="SAM" id="Coils"/>
    </source>
</evidence>
<name>A0A2M6WH45_9BACT</name>
<evidence type="ECO:0000256" key="2">
    <source>
        <dbReference type="SAM" id="Phobius"/>
    </source>
</evidence>
<keyword evidence="2" id="KW-0812">Transmembrane</keyword>
<reference evidence="4" key="1">
    <citation type="submission" date="2017-09" db="EMBL/GenBank/DDBJ databases">
        <title>Depth-based differentiation of microbial function through sediment-hosted aquifers and enrichment of novel symbionts in the deep terrestrial subsurface.</title>
        <authorList>
            <person name="Probst A.J."/>
            <person name="Ladd B."/>
            <person name="Jarett J.K."/>
            <person name="Geller-Mcgrath D.E."/>
            <person name="Sieber C.M.K."/>
            <person name="Emerson J.B."/>
            <person name="Anantharaman K."/>
            <person name="Thomas B.C."/>
            <person name="Malmstrom R."/>
            <person name="Stieglmeier M."/>
            <person name="Klingl A."/>
            <person name="Woyke T."/>
            <person name="Ryan C.M."/>
            <person name="Banfield J.F."/>
        </authorList>
    </citation>
    <scope>NUCLEOTIDE SEQUENCE [LARGE SCALE GENOMIC DNA]</scope>
</reference>
<dbReference type="EMBL" id="PFBA01000035">
    <property type="protein sequence ID" value="PIT92044.1"/>
    <property type="molecule type" value="Genomic_DNA"/>
</dbReference>
<sequence>MTIFEPISENISINKIITGLVLGIVLGLGTGVYLYSQVVHLRSTIEKSEKEFTSLEERNAELRNTIYITLDSERMLQTARAMGFVADGNPLYLEPKPSKLASEL</sequence>
<feature type="transmembrane region" description="Helical" evidence="2">
    <location>
        <begin position="16"/>
        <end position="35"/>
    </location>
</feature>
<keyword evidence="2" id="KW-1133">Transmembrane helix</keyword>
<keyword evidence="1" id="KW-0175">Coiled coil</keyword>
<gene>
    <name evidence="3" type="ORF">COU08_04285</name>
</gene>
<proteinExistence type="predicted"/>
<dbReference type="AlphaFoldDB" id="A0A2M6WH45"/>
<feature type="coiled-coil region" evidence="1">
    <location>
        <begin position="38"/>
        <end position="65"/>
    </location>
</feature>
<dbReference type="Proteomes" id="UP000228635">
    <property type="component" value="Unassembled WGS sequence"/>
</dbReference>
<protein>
    <recommendedName>
        <fullName evidence="5">Cell division protein FtsL</fullName>
    </recommendedName>
</protein>
<evidence type="ECO:0008006" key="5">
    <source>
        <dbReference type="Google" id="ProtNLM"/>
    </source>
</evidence>
<accession>A0A2M6WH45</accession>
<comment type="caution">
    <text evidence="3">The sequence shown here is derived from an EMBL/GenBank/DDBJ whole genome shotgun (WGS) entry which is preliminary data.</text>
</comment>
<evidence type="ECO:0000313" key="4">
    <source>
        <dbReference type="Proteomes" id="UP000228635"/>
    </source>
</evidence>
<organism evidence="3 4">
    <name type="scientific">Candidatus Harrisonbacteria bacterium CG10_big_fil_rev_8_21_14_0_10_42_17</name>
    <dbReference type="NCBI Taxonomy" id="1974584"/>
    <lineage>
        <taxon>Bacteria</taxon>
        <taxon>Candidatus Harrisoniibacteriota</taxon>
    </lineage>
</organism>
<evidence type="ECO:0000313" key="3">
    <source>
        <dbReference type="EMBL" id="PIT92044.1"/>
    </source>
</evidence>